<dbReference type="Pfam" id="PF08279">
    <property type="entry name" value="HTH_11"/>
    <property type="match status" value="1"/>
</dbReference>
<dbReference type="InterPro" id="IPR046342">
    <property type="entry name" value="CBS_dom_sf"/>
</dbReference>
<dbReference type="Gene3D" id="1.10.10.10">
    <property type="entry name" value="Winged helix-like DNA-binding domain superfamily/Winged helix DNA-binding domain"/>
    <property type="match status" value="1"/>
</dbReference>
<dbReference type="EMBL" id="CP002390">
    <property type="protein sequence ID" value="EFE28762.1"/>
    <property type="molecule type" value="Genomic_DNA"/>
</dbReference>
<sequence length="213" mass="23770">MEVIQIELTERQLKIIDIVKNNEPITSEDIAKHLNLTRATLRPDLSILTMSKVLYARPKVGYFYGDITGIGLSLKEIKDKTVRDAMSVPVTIDEEESIHSAIVHMFWEDVGSLFIVNNGLLSGVISRKDLLKCSVGGMDIEKLPVGMAMTRMPNIVYSEASENIALAVHKILIHEVDSIPVVEIVDGDEKKLKVIGKFSKTNITRLLMEVLEN</sequence>
<dbReference type="Pfam" id="PF00571">
    <property type="entry name" value="CBS"/>
    <property type="match status" value="1"/>
</dbReference>
<accession>D6GPQ9</accession>
<dbReference type="eggNOG" id="COG1349">
    <property type="taxonomic scope" value="Bacteria"/>
</dbReference>
<dbReference type="SUPFAM" id="SSF54631">
    <property type="entry name" value="CBS-domain pair"/>
    <property type="match status" value="1"/>
</dbReference>
<dbReference type="InterPro" id="IPR051462">
    <property type="entry name" value="CBS_domain-containing"/>
</dbReference>
<dbReference type="eggNOG" id="COG0517">
    <property type="taxonomic scope" value="Bacteria"/>
</dbReference>
<proteinExistence type="predicted"/>
<dbReference type="KEGG" id="faa:HMPREF0389_00682"/>
<dbReference type="STRING" id="546269.HMPREF0389_00682"/>
<keyword evidence="2" id="KW-0129">CBS domain</keyword>
<dbReference type="InterPro" id="IPR000644">
    <property type="entry name" value="CBS_dom"/>
</dbReference>
<feature type="domain" description="CBS" evidence="3">
    <location>
        <begin position="85"/>
        <end position="140"/>
    </location>
</feature>
<evidence type="ECO:0000256" key="2">
    <source>
        <dbReference type="PROSITE-ProRule" id="PRU00703"/>
    </source>
</evidence>
<reference evidence="5" key="1">
    <citation type="submission" date="2010-12" db="EMBL/GenBank/DDBJ databases">
        <title>The genome sequence of Filifactor alocis strain ATCC 35896.</title>
        <authorList>
            <consortium name="The Broad Institute Genome Sequencing Platform"/>
            <person name="Ward D."/>
            <person name="Earl A."/>
            <person name="Feldgarden M."/>
            <person name="Young S.K."/>
            <person name="Gargeya S."/>
            <person name="Zeng Q."/>
            <person name="Alvarado L."/>
            <person name="Berlin A."/>
            <person name="Bochicchio J."/>
            <person name="Chapman S.B."/>
            <person name="Chen Z."/>
            <person name="Freedman E."/>
            <person name="Gellesch M."/>
            <person name="Goldberg J."/>
            <person name="Griggs A."/>
            <person name="Gujja S."/>
            <person name="Heilman E."/>
            <person name="Heiman D."/>
            <person name="Howarth C."/>
            <person name="Mehta T."/>
            <person name="Neiman D."/>
            <person name="Pearson M."/>
            <person name="Roberts A."/>
            <person name="Saif S."/>
            <person name="Shea T."/>
            <person name="Shenoy N."/>
            <person name="Sisk P."/>
            <person name="Stolte C."/>
            <person name="Sykes S."/>
            <person name="White J."/>
            <person name="Yandava C."/>
            <person name="Izard J."/>
            <person name="Blanton J.M."/>
            <person name="Baranova O.V."/>
            <person name="Tanner A.C."/>
            <person name="Dewhirst F.E."/>
            <person name="Haas B."/>
            <person name="Nusbaum C."/>
            <person name="Birren B."/>
        </authorList>
    </citation>
    <scope>NUCLEOTIDE SEQUENCE [LARGE SCALE GENOMIC DNA]</scope>
    <source>
        <strain evidence="5">ATCC 35896 / D40 B5</strain>
    </source>
</reference>
<dbReference type="SMART" id="SM00116">
    <property type="entry name" value="CBS"/>
    <property type="match status" value="2"/>
</dbReference>
<organism evidence="4 5">
    <name type="scientific">Filifactor alocis (strain ATCC 35896 / CCUG 47790 / D40 B5)</name>
    <name type="common">Fusobacterium alocis</name>
    <dbReference type="NCBI Taxonomy" id="546269"/>
    <lineage>
        <taxon>Bacteria</taxon>
        <taxon>Bacillati</taxon>
        <taxon>Bacillota</taxon>
        <taxon>Clostridia</taxon>
        <taxon>Peptostreptococcales</taxon>
        <taxon>Filifactoraceae</taxon>
        <taxon>Filifactor</taxon>
    </lineage>
</organism>
<dbReference type="PROSITE" id="PS51371">
    <property type="entry name" value="CBS"/>
    <property type="match status" value="1"/>
</dbReference>
<dbReference type="Proteomes" id="UP000007468">
    <property type="component" value="Chromosome"/>
</dbReference>
<name>D6GPQ9_FILAD</name>
<dbReference type="InterPro" id="IPR036390">
    <property type="entry name" value="WH_DNA-bd_sf"/>
</dbReference>
<keyword evidence="1" id="KW-0677">Repeat</keyword>
<dbReference type="CDD" id="cd04617">
    <property type="entry name" value="CBS_pair_CcpN"/>
    <property type="match status" value="1"/>
</dbReference>
<keyword evidence="5" id="KW-1185">Reference proteome</keyword>
<dbReference type="InterPro" id="IPR036388">
    <property type="entry name" value="WH-like_DNA-bd_sf"/>
</dbReference>
<evidence type="ECO:0000313" key="4">
    <source>
        <dbReference type="EMBL" id="EFE28762.1"/>
    </source>
</evidence>
<gene>
    <name evidence="4" type="ordered locus">HMPREF0389_00682</name>
</gene>
<dbReference type="InterPro" id="IPR013196">
    <property type="entry name" value="HTH_11"/>
</dbReference>
<dbReference type="SUPFAM" id="SSF46785">
    <property type="entry name" value="Winged helix' DNA-binding domain"/>
    <property type="match status" value="1"/>
</dbReference>
<dbReference type="AlphaFoldDB" id="D6GPQ9"/>
<evidence type="ECO:0000256" key="1">
    <source>
        <dbReference type="ARBA" id="ARBA00022737"/>
    </source>
</evidence>
<dbReference type="InterPro" id="IPR016842">
    <property type="entry name" value="UCP026546_HTH-CBS"/>
</dbReference>
<evidence type="ECO:0000259" key="3">
    <source>
        <dbReference type="PROSITE" id="PS51371"/>
    </source>
</evidence>
<evidence type="ECO:0000313" key="5">
    <source>
        <dbReference type="Proteomes" id="UP000007468"/>
    </source>
</evidence>
<dbReference type="PANTHER" id="PTHR48108:SF32">
    <property type="entry name" value="TRANSCRIPTIONAL REPRESSOR CCPN"/>
    <property type="match status" value="1"/>
</dbReference>
<dbReference type="PIRSF" id="PIRSF026546">
    <property type="entry name" value="UCP026546_CBS_YqzB"/>
    <property type="match status" value="1"/>
</dbReference>
<dbReference type="PATRIC" id="fig|546269.5.peg.1163"/>
<dbReference type="Gene3D" id="3.10.580.10">
    <property type="entry name" value="CBS-domain"/>
    <property type="match status" value="1"/>
</dbReference>
<dbReference type="PANTHER" id="PTHR48108">
    <property type="entry name" value="CBS DOMAIN-CONTAINING PROTEIN CBSX2, CHLOROPLASTIC"/>
    <property type="match status" value="1"/>
</dbReference>
<protein>
    <submittedName>
        <fullName evidence="4">HTH domain protein</fullName>
    </submittedName>
</protein>